<evidence type="ECO:0000259" key="1">
    <source>
        <dbReference type="PROSITE" id="PS51723"/>
    </source>
</evidence>
<dbReference type="InterPro" id="IPR035423">
    <property type="entry name" value="M60-like_N"/>
</dbReference>
<dbReference type="InterPro" id="IPR051244">
    <property type="entry name" value="TCAF"/>
</dbReference>
<dbReference type="PANTHER" id="PTHR15730">
    <property type="entry name" value="EXPERIMENTAL AUTOIMMUNE PROSTATITIS ANTIGEN 2-RELATED"/>
    <property type="match status" value="1"/>
</dbReference>
<dbReference type="PANTHER" id="PTHR15730:SF5">
    <property type="entry name" value="SI:CH211-210B2.2-RELATED"/>
    <property type="match status" value="1"/>
</dbReference>
<keyword evidence="3" id="KW-1185">Reference proteome</keyword>
<dbReference type="EMBL" id="MLAK01000953">
    <property type="protein sequence ID" value="OHT00469.1"/>
    <property type="molecule type" value="Genomic_DNA"/>
</dbReference>
<dbReference type="AlphaFoldDB" id="A0A1J4JT75"/>
<dbReference type="VEuPathDB" id="TrichDB:TRFO_32830"/>
<dbReference type="Pfam" id="PF17291">
    <property type="entry name" value="M60-like_N"/>
    <property type="match status" value="1"/>
</dbReference>
<proteinExistence type="predicted"/>
<feature type="domain" description="Peptidase M60" evidence="1">
    <location>
        <begin position="384"/>
        <end position="551"/>
    </location>
</feature>
<sequence>MGCNLSNHAQTRVAAQRRVRQPFEFYDDENPPPPPPPLAPIDILTQDCMSVLQGLSQIYIPETVAPVVCLSDTSIPFFVANFAFDENSDPISLPIIGFSRHNSGRYIYFGSIEFLSHSILAHTETAAFIENLVTWGSDYKAQAVKLMLLGFPQSLVTSLHSDFSSYGYVIDVPKQTPKTVNASMVFIASNYQLDDELLELLHKYVNSGGTIVVFAQQENSYPINRLFEDSGLALAVCSIKPNDSIVKVIPMETLCDFTLPKIVQNYTNILDKIETKDDIDLTELDNIVSQLRYYISEMGSENYQSAEILLSKSMELLEKLGYESNGLICPDVIHSVIAVIVTEVIPRLNPEKVQPAPFIENFPGVSKGDITLSNINMRIGAKSDIWNTCGVWLPAGFVCNVKSDSPCTIQIGSHINCLLLHQGPWHRWPIVTNRFHIHAEVPTKISTPFGGMIYVLCDKNMSVSLSLSNVIRHPYYIKQKKSIWEETKNNDVPWAEMFLSNLTMTLPSEKIRSIENIDEYGDTLDKLVDRVYQFVGSKINDPRKVVFDVDVLRSDPIISEVTTLGLDCLDDVLDLTLFSHDLLTFLASFALVLLNGAFLDHEIEVSIAQLAGCHALMSIFPDESPVTLIGGECTKMFYNLWGLYTERGYIPFATSIQALMLNNDRNNANDAWTFFVNRLSAACEKKLRHLMDRFGQVGLLQQTSSDKLQIYQLDENEL</sequence>
<protein>
    <recommendedName>
        <fullName evidence="1">Peptidase M60 domain-containing protein</fullName>
    </recommendedName>
</protein>
<dbReference type="RefSeq" id="XP_068353605.1">
    <property type="nucleotide sequence ID" value="XM_068508711.1"/>
</dbReference>
<dbReference type="SMART" id="SM01276">
    <property type="entry name" value="M60-like"/>
    <property type="match status" value="1"/>
</dbReference>
<organism evidence="2 3">
    <name type="scientific">Tritrichomonas foetus</name>
    <dbReference type="NCBI Taxonomy" id="1144522"/>
    <lineage>
        <taxon>Eukaryota</taxon>
        <taxon>Metamonada</taxon>
        <taxon>Parabasalia</taxon>
        <taxon>Tritrichomonadida</taxon>
        <taxon>Tritrichomonadidae</taxon>
        <taxon>Tritrichomonas</taxon>
    </lineage>
</organism>
<dbReference type="GeneID" id="94843415"/>
<dbReference type="OrthoDB" id="10260387at2759"/>
<dbReference type="Proteomes" id="UP000179807">
    <property type="component" value="Unassembled WGS sequence"/>
</dbReference>
<dbReference type="PROSITE" id="PS51723">
    <property type="entry name" value="PEPTIDASE_M60"/>
    <property type="match status" value="1"/>
</dbReference>
<evidence type="ECO:0000313" key="2">
    <source>
        <dbReference type="EMBL" id="OHT00469.1"/>
    </source>
</evidence>
<name>A0A1J4JT75_9EUKA</name>
<reference evidence="2" key="1">
    <citation type="submission" date="2016-10" db="EMBL/GenBank/DDBJ databases">
        <authorList>
            <person name="Benchimol M."/>
            <person name="Almeida L.G."/>
            <person name="Vasconcelos A.T."/>
            <person name="Perreira-Neves A."/>
            <person name="Rosa I.A."/>
            <person name="Tasca T."/>
            <person name="Bogo M.R."/>
            <person name="de Souza W."/>
        </authorList>
    </citation>
    <scope>NUCLEOTIDE SEQUENCE [LARGE SCALE GENOMIC DNA]</scope>
    <source>
        <strain evidence="2">K</strain>
    </source>
</reference>
<comment type="caution">
    <text evidence="2">The sequence shown here is derived from an EMBL/GenBank/DDBJ whole genome shotgun (WGS) entry which is preliminary data.</text>
</comment>
<gene>
    <name evidence="2" type="ORF">TRFO_32830</name>
</gene>
<evidence type="ECO:0000313" key="3">
    <source>
        <dbReference type="Proteomes" id="UP000179807"/>
    </source>
</evidence>
<dbReference type="InterPro" id="IPR031161">
    <property type="entry name" value="Peptidase_M60_dom"/>
</dbReference>
<accession>A0A1J4JT75</accession>